<dbReference type="KEGG" id="dpte:113791584"/>
<accession>A0A6P6XVZ8</accession>
<feature type="transmembrane region" description="Helical" evidence="1">
    <location>
        <begin position="109"/>
        <end position="125"/>
    </location>
</feature>
<sequence>MNLSIIIFITGLTLSSFGRILPSKSRDKIQLFIKYIIMDSSAIMTEIPDYDQELFSMERLKKYLNIAIKRFNPVINSHNSIKNFMKNVLQIQRQYEIRRTWTHHFRLKLALHLYCLFLHASLYIIDYSTLDHFQLLNQVYYENEQQWTGWNPHLKINIFKKRSCRSVKRFLDGVLFFLSLITEFSLVAMSFTLWKNRTEYLTEKSILNTFLAIGFILFGTTFCRIRFHSLLFHFANVIIIEK</sequence>
<keyword evidence="3" id="KW-1185">Reference proteome</keyword>
<dbReference type="AlphaFoldDB" id="A0A6P6XVZ8"/>
<keyword evidence="2" id="KW-0732">Signal</keyword>
<proteinExistence type="predicted"/>
<organism evidence="3 4">
    <name type="scientific">Dermatophagoides pteronyssinus</name>
    <name type="common">European house dust mite</name>
    <dbReference type="NCBI Taxonomy" id="6956"/>
    <lineage>
        <taxon>Eukaryota</taxon>
        <taxon>Metazoa</taxon>
        <taxon>Ecdysozoa</taxon>
        <taxon>Arthropoda</taxon>
        <taxon>Chelicerata</taxon>
        <taxon>Arachnida</taxon>
        <taxon>Acari</taxon>
        <taxon>Acariformes</taxon>
        <taxon>Sarcoptiformes</taxon>
        <taxon>Astigmata</taxon>
        <taxon>Psoroptidia</taxon>
        <taxon>Analgoidea</taxon>
        <taxon>Pyroglyphidae</taxon>
        <taxon>Dermatophagoidinae</taxon>
        <taxon>Dermatophagoides</taxon>
    </lineage>
</organism>
<protein>
    <submittedName>
        <fullName evidence="4">Uncharacterized protein LOC113791584</fullName>
    </submittedName>
</protein>
<feature type="chain" id="PRO_5027545348" evidence="2">
    <location>
        <begin position="19"/>
        <end position="242"/>
    </location>
</feature>
<evidence type="ECO:0000313" key="3">
    <source>
        <dbReference type="Proteomes" id="UP000515146"/>
    </source>
</evidence>
<feature type="transmembrane region" description="Helical" evidence="1">
    <location>
        <begin position="170"/>
        <end position="194"/>
    </location>
</feature>
<keyword evidence="1" id="KW-1133">Transmembrane helix</keyword>
<keyword evidence="1" id="KW-0812">Transmembrane</keyword>
<evidence type="ECO:0000313" key="4">
    <source>
        <dbReference type="RefSeq" id="XP_027197178.1"/>
    </source>
</evidence>
<dbReference type="InParanoid" id="A0A6P6XVZ8"/>
<gene>
    <name evidence="4" type="primary">LOC113791584</name>
</gene>
<feature type="signal peptide" evidence="2">
    <location>
        <begin position="1"/>
        <end position="18"/>
    </location>
</feature>
<dbReference type="Proteomes" id="UP000515146">
    <property type="component" value="Unplaced"/>
</dbReference>
<reference evidence="4" key="1">
    <citation type="submission" date="2025-08" db="UniProtKB">
        <authorList>
            <consortium name="RefSeq"/>
        </authorList>
    </citation>
    <scope>IDENTIFICATION</scope>
    <source>
        <strain evidence="4">Airmid</strain>
    </source>
</reference>
<dbReference type="RefSeq" id="XP_027197178.1">
    <property type="nucleotide sequence ID" value="XM_027341377.1"/>
</dbReference>
<name>A0A6P6XVZ8_DERPT</name>
<evidence type="ECO:0000256" key="1">
    <source>
        <dbReference type="SAM" id="Phobius"/>
    </source>
</evidence>
<evidence type="ECO:0000256" key="2">
    <source>
        <dbReference type="SAM" id="SignalP"/>
    </source>
</evidence>
<keyword evidence="1" id="KW-0472">Membrane</keyword>
<feature type="transmembrane region" description="Helical" evidence="1">
    <location>
        <begin position="206"/>
        <end position="225"/>
    </location>
</feature>